<proteinExistence type="predicted"/>
<dbReference type="Proteomes" id="UP001652580">
    <property type="component" value="Chromosome 7"/>
</dbReference>
<sequence>MDGTAAPITKSAAAKLVKRNFLEALKSNDFGKLKAILIQREIDVDTVFEVEDENLVLASYKQGYWLPSYKLKSSWATGLHLSVLFGHVECLLVLLDHNATINCRPNGKTPLHVACEMANLDCVKILCDRGAKLNCYSLSGHTALHFCTTPSSILCAKQLVWRGANVNMKTNNQDEETPLHTAAHFGLPELVAFYVEHGALVDSVNAHMETPLAVATYWALRFKEQEYSREHHLICRMLLDYEAEVNTRDDDFKTPLHKAAWNCDHVLMHMMLEAGAEANLMDIGGCAAIQYVLKVTSVRPAAQPEICYQLLLNHGAARIYPPQFHKVIQACHSYPKAIEVVVNAYEHIRWNVKWKRAIPDDDLERYWDFYHSLFTVCSNSPRTLVHLSRCAIRRTLHSSKNKRYTVENTGRSLFDINHSKILFDPPPREMEIKTKINKWDLMKLKSFCTAKETINKTKRQPSEWEKIFANEATDKGLISKIYKQLMQLNIKNTNNPTQKWAEELNRHFSKEEIHTANKHMKGCSTSLIIREMQIRSTVRYHLTPVRMGIIKKSTNNKCWRGCGEKGTLLHCWWECKLIQPPWRTVWRFLKKLKMELPYDPAIPILGIYPEKTIIQKESCSTMFIAAIFTIARTWKQPKCPSTDEWIKKMWHIYTMEYYSAIKRNETGLFVVRWMDLETVIQSEVSQKEKNKYRMLTYIWNLKKKKKRF</sequence>
<keyword evidence="4" id="KW-1185">Reference proteome</keyword>
<keyword evidence="2 3" id="KW-0040">ANK repeat</keyword>
<evidence type="ECO:0000313" key="4">
    <source>
        <dbReference type="Proteomes" id="UP001652580"/>
    </source>
</evidence>
<evidence type="ECO:0000256" key="1">
    <source>
        <dbReference type="ARBA" id="ARBA00022737"/>
    </source>
</evidence>
<dbReference type="Pfam" id="PF00023">
    <property type="entry name" value="Ank"/>
    <property type="match status" value="2"/>
</dbReference>
<feature type="repeat" description="ANK" evidence="3">
    <location>
        <begin position="174"/>
        <end position="206"/>
    </location>
</feature>
<dbReference type="RefSeq" id="XP_057405736.1">
    <property type="nucleotide sequence ID" value="XM_057549753.1"/>
</dbReference>
<name>A0ABM3TUH1_BALAC</name>
<accession>A0ABM3TUH1</accession>
<feature type="repeat" description="ANK" evidence="3">
    <location>
        <begin position="106"/>
        <end position="138"/>
    </location>
</feature>
<dbReference type="SMART" id="SM00248">
    <property type="entry name" value="ANK"/>
    <property type="match status" value="6"/>
</dbReference>
<feature type="repeat" description="ANK" evidence="3">
    <location>
        <begin position="139"/>
        <end position="171"/>
    </location>
</feature>
<feature type="repeat" description="ANK" evidence="3">
    <location>
        <begin position="251"/>
        <end position="283"/>
    </location>
</feature>
<dbReference type="GeneID" id="103001462"/>
<dbReference type="InterPro" id="IPR002110">
    <property type="entry name" value="Ankyrin_rpt"/>
</dbReference>
<dbReference type="SUPFAM" id="SSF48403">
    <property type="entry name" value="Ankyrin repeat"/>
    <property type="match status" value="1"/>
</dbReference>
<dbReference type="PANTHER" id="PTHR24171:SF10">
    <property type="entry name" value="ANKYRIN REPEAT DOMAIN-CONTAINING PROTEIN 29-LIKE"/>
    <property type="match status" value="1"/>
</dbReference>
<dbReference type="PROSITE" id="PS50088">
    <property type="entry name" value="ANK_REPEAT"/>
    <property type="match status" value="5"/>
</dbReference>
<dbReference type="Pfam" id="PF12796">
    <property type="entry name" value="Ank_2"/>
    <property type="match status" value="1"/>
</dbReference>
<feature type="repeat" description="ANK" evidence="3">
    <location>
        <begin position="74"/>
        <end position="106"/>
    </location>
</feature>
<evidence type="ECO:0000256" key="3">
    <source>
        <dbReference type="PROSITE-ProRule" id="PRU00023"/>
    </source>
</evidence>
<dbReference type="PROSITE" id="PS50297">
    <property type="entry name" value="ANK_REP_REGION"/>
    <property type="match status" value="3"/>
</dbReference>
<dbReference type="InterPro" id="IPR036770">
    <property type="entry name" value="Ankyrin_rpt-contain_sf"/>
</dbReference>
<dbReference type="Gene3D" id="1.25.40.20">
    <property type="entry name" value="Ankyrin repeat-containing domain"/>
    <property type="match status" value="2"/>
</dbReference>
<gene>
    <name evidence="5" type="primary">ASB4</name>
</gene>
<dbReference type="Pfam" id="PF13637">
    <property type="entry name" value="Ank_4"/>
    <property type="match status" value="1"/>
</dbReference>
<reference evidence="5" key="1">
    <citation type="submission" date="2025-08" db="UniProtKB">
        <authorList>
            <consortium name="RefSeq"/>
        </authorList>
    </citation>
    <scope>IDENTIFICATION</scope>
</reference>
<evidence type="ECO:0000313" key="5">
    <source>
        <dbReference type="RefSeq" id="XP_057405736.1"/>
    </source>
</evidence>
<protein>
    <submittedName>
        <fullName evidence="5">Ankyrin repeat and SOCS box protein 4 isoform X1</fullName>
    </submittedName>
</protein>
<evidence type="ECO:0000256" key="2">
    <source>
        <dbReference type="ARBA" id="ARBA00023043"/>
    </source>
</evidence>
<keyword evidence="1" id="KW-0677">Repeat</keyword>
<organism evidence="4 5">
    <name type="scientific">Balaenoptera acutorostrata</name>
    <name type="common">Common minke whale</name>
    <name type="synonym">Balaena rostrata</name>
    <dbReference type="NCBI Taxonomy" id="9767"/>
    <lineage>
        <taxon>Eukaryota</taxon>
        <taxon>Metazoa</taxon>
        <taxon>Chordata</taxon>
        <taxon>Craniata</taxon>
        <taxon>Vertebrata</taxon>
        <taxon>Euteleostomi</taxon>
        <taxon>Mammalia</taxon>
        <taxon>Eutheria</taxon>
        <taxon>Laurasiatheria</taxon>
        <taxon>Artiodactyla</taxon>
        <taxon>Whippomorpha</taxon>
        <taxon>Cetacea</taxon>
        <taxon>Mysticeti</taxon>
        <taxon>Balaenopteridae</taxon>
        <taxon>Balaenoptera</taxon>
    </lineage>
</organism>
<dbReference type="PANTHER" id="PTHR24171">
    <property type="entry name" value="ANKYRIN REPEAT DOMAIN-CONTAINING PROTEIN 39-RELATED"/>
    <property type="match status" value="1"/>
</dbReference>